<dbReference type="RefSeq" id="XP_073810719.1">
    <property type="nucleotide sequence ID" value="XM_073954618.1"/>
</dbReference>
<evidence type="ECO:0000313" key="1">
    <source>
        <dbReference type="Proteomes" id="UP000000437"/>
    </source>
</evidence>
<organism evidence="1 2">
    <name type="scientific">Danio rerio</name>
    <name type="common">Zebrafish</name>
    <name type="synonym">Brachydanio rerio</name>
    <dbReference type="NCBI Taxonomy" id="7955"/>
    <lineage>
        <taxon>Eukaryota</taxon>
        <taxon>Metazoa</taxon>
        <taxon>Chordata</taxon>
        <taxon>Craniata</taxon>
        <taxon>Vertebrata</taxon>
        <taxon>Euteleostomi</taxon>
        <taxon>Actinopterygii</taxon>
        <taxon>Neopterygii</taxon>
        <taxon>Teleostei</taxon>
        <taxon>Ostariophysi</taxon>
        <taxon>Cypriniformes</taxon>
        <taxon>Danionidae</taxon>
        <taxon>Danioninae</taxon>
        <taxon>Danio</taxon>
    </lineage>
</organism>
<keyword evidence="1" id="KW-1185">Reference proteome</keyword>
<evidence type="ECO:0000313" key="2">
    <source>
        <dbReference type="RefSeq" id="XP_073810719.1"/>
    </source>
</evidence>
<gene>
    <name evidence="2" type="primary">LOC103909845</name>
</gene>
<protein>
    <submittedName>
        <fullName evidence="2">Uncharacterized protein</fullName>
    </submittedName>
</protein>
<accession>A0AC58JW52</accession>
<name>A0AC58JW52_DANRE</name>
<dbReference type="Proteomes" id="UP000000437">
    <property type="component" value="Chromosome 6"/>
</dbReference>
<proteinExistence type="predicted"/>
<sequence>MSQHSGDEPAVRVRRKSVLPARYDEYDLTGFTLPKPVPPPPSPLTHSPRLAECDDTQDGAFGFTPVLPGHEADSPSQWSDDEGASDIVARENAKLHNSLWTIQQERDIFQRANEQYAKELTQLQHQMRQLQFHMGQQRHESQPPAPVAPPRQYTSTHAVPAPRVWPQGGTNDMSFTPTPAPRLKYQSEYKARDQIRSLPHSSALRGNLSYPYVPQGDQSLNAHYSNPPYWHLQDPVRHPQIPFRTQTPSPPPEQGPYRGPTPMIPDFSHPSPREFSRLKIALENILPANATESFKFQILTDHLKLEEALLIADSYCHSQHPYTRTMAALDQQYGQPHQLALQRIAELMDGPNIASGDQKAFRLFALKVRSLVGMLEQLGRNGSFELQCGSHVSRLLGKLPHDLRSGFRRYAHPHQVPIPTLLDFAEWLDFEIQVQEDTTRFASSQRRMPQTRTRENLRDYKPAIKPTTIYLGTEKATVEPTPPIPLSRSSLKPYCPYCDNSKHSLNNCSNFKQLTKDQKQSWIKENNRCWRCGRTHKSADCNLKMRCRQCSSRHLMALHEISVGRPENPKLTQDESADPKTCLLNTMQEILLVHKPPTSRKVLLKICRVILSNGSKRMNAYAIQDDGSERTIILHSAAQQLGLTGQPEELPLRTIRQELQVLKGAAVSFTVSPIAQPTKRFHITSAFTAQQLSLAEHSHPVKSLKERYRHLKGLPLQEFKAVCPVLLIGSDYPHLITPVEPVRLGPHGGPAAIKTRLGWTLQGPVQHMPKDVTEQHCLFTSVTSSESDLYKQVEKLWQMDVLPWRSDKACIRSRQDQEAVELLEKRTIRVEMDGVKRYATPLLRVKNMPELKAPKEAVLSQLRSTERRLAKNPQQAAAYITEIAKLEKSGYVKRVPPNAVTNTPCSWYIPHHMVEHNGKNRIVFNCSFQYHGQNLNELLLPGPVLGPSLLAVLLRFREHSVAVSSDIKGMFHQVRLLPEDKPLLRFLWRELNVQEQPTVYEWQVLPFGTTCSPCCAIFALQKHILDHSHPGDDVQNSVLKSFYVDNCLQSFTSAEAAKEFVDSIKNQLADGGFELRQWSSNIPSTINHLPPESISSSAELWISQGKSDIQESTLGLLWNHQSDTLSYKYRAKDSRETTMRNIYRILASQYDPLGYLIPYTTRAKILVQQLWDKKRDWDDPHLPTDLLQTWTEWEAELPALQNIVLPRCYCSANKDTETSLRDMHVFCDASERAYGSVAYLRTEDQYGQVEVAFLTARSRVAPKKQQSIPRLELCAALTGAQLSKVLLTELNLPIRHTILWTDSTTVLAWLQSESCRFKVFVGTRVAEIQELTEQHSWRYVPSTSNPADDITRGKSLCELNLESCWYQGPHFLKDPANQWPECPSPKEIDRDELRKTGTHVQVCFASSDYSQFKTLEELIDFTALQGAANGNPTASDYRRAEIDVLQNSQQESFPSDLTQLKAGKSLSSNSKLRALTPELDIETNLIRVGGRLRHSPYLGPDNMHPIILDPRHPTTKLIIQSYDSKLRHPGPERLFAEIRRKYWILRGREAIKHLQRECLHCQKWRKKPEVPRMADLPPARLRLFKPAFHSTGMDCFGPYTVKTGRRNEKKWGIIFKCLTTRAVYIDILHSLETDSFLMALRRFTARRGKPQELLSDQGTNFRGGERELKEAFTALAPDLQSQLAKQQIEFHFNPPNSPHFGGCWEREIRSLKNALMVTLGNQSVTFEVLQTVLAEIEGILNSKPLGYTSSDASDSNPITPNCLLMGRLDASLPLTVYPQSELVSRRRWRHSQILADQFWRHYIKFYLPGLQSRQKWQNDTPDTQVGSTVLIVDPQLPRSLWPVGKVVDVHPGADTRVRTAKVQVGKKTYTRPVARLIQLPAIPD</sequence>
<reference evidence="2" key="1">
    <citation type="submission" date="2025-08" db="UniProtKB">
        <authorList>
            <consortium name="RefSeq"/>
        </authorList>
    </citation>
    <scope>IDENTIFICATION</scope>
    <source>
        <strain evidence="2">Tuebingen</strain>
        <tissue evidence="2">Fibroblasts and whole tissue</tissue>
    </source>
</reference>